<dbReference type="AlphaFoldDB" id="A0A4U6X8X5"/>
<feature type="compositionally biased region" description="Low complexity" evidence="1">
    <location>
        <begin position="129"/>
        <end position="139"/>
    </location>
</feature>
<proteinExistence type="predicted"/>
<reference evidence="3 4" key="1">
    <citation type="journal article" date="2019" name="PLoS ONE">
        <title>Comparative genome analysis indicates high evolutionary potential of pathogenicity genes in Colletotrichum tanaceti.</title>
        <authorList>
            <person name="Lelwala R.V."/>
            <person name="Korhonen P.K."/>
            <person name="Young N.D."/>
            <person name="Scott J.B."/>
            <person name="Ades P.A."/>
            <person name="Gasser R.B."/>
            <person name="Taylor P.W.J."/>
        </authorList>
    </citation>
    <scope>NUCLEOTIDE SEQUENCE [LARGE SCALE GENOMIC DNA]</scope>
    <source>
        <strain evidence="3">BRIP57314</strain>
    </source>
</reference>
<keyword evidence="2" id="KW-0732">Signal</keyword>
<feature type="chain" id="PRO_5020275471" description="Infection structure specific protein" evidence="2">
    <location>
        <begin position="19"/>
        <end position="211"/>
    </location>
</feature>
<feature type="region of interest" description="Disordered" evidence="1">
    <location>
        <begin position="129"/>
        <end position="187"/>
    </location>
</feature>
<gene>
    <name evidence="3" type="ORF">CTA1_1109</name>
</gene>
<evidence type="ECO:0008006" key="5">
    <source>
        <dbReference type="Google" id="ProtNLM"/>
    </source>
</evidence>
<dbReference type="EMBL" id="PJEX01000277">
    <property type="protein sequence ID" value="TKW51855.1"/>
    <property type="molecule type" value="Genomic_DNA"/>
</dbReference>
<organism evidence="3 4">
    <name type="scientific">Colletotrichum tanaceti</name>
    <dbReference type="NCBI Taxonomy" id="1306861"/>
    <lineage>
        <taxon>Eukaryota</taxon>
        <taxon>Fungi</taxon>
        <taxon>Dikarya</taxon>
        <taxon>Ascomycota</taxon>
        <taxon>Pezizomycotina</taxon>
        <taxon>Sordariomycetes</taxon>
        <taxon>Hypocreomycetidae</taxon>
        <taxon>Glomerellales</taxon>
        <taxon>Glomerellaceae</taxon>
        <taxon>Colletotrichum</taxon>
        <taxon>Colletotrichum destructivum species complex</taxon>
    </lineage>
</organism>
<accession>A0A4U6X8X5</accession>
<feature type="compositionally biased region" description="Low complexity" evidence="1">
    <location>
        <begin position="153"/>
        <end position="176"/>
    </location>
</feature>
<evidence type="ECO:0000256" key="1">
    <source>
        <dbReference type="SAM" id="MobiDB-lite"/>
    </source>
</evidence>
<evidence type="ECO:0000313" key="3">
    <source>
        <dbReference type="EMBL" id="TKW51855.1"/>
    </source>
</evidence>
<comment type="caution">
    <text evidence="3">The sequence shown here is derived from an EMBL/GenBank/DDBJ whole genome shotgun (WGS) entry which is preliminary data.</text>
</comment>
<evidence type="ECO:0000256" key="2">
    <source>
        <dbReference type="SAM" id="SignalP"/>
    </source>
</evidence>
<dbReference type="STRING" id="1306861.A0A4U6X8X5"/>
<dbReference type="Proteomes" id="UP000310108">
    <property type="component" value="Unassembled WGS sequence"/>
</dbReference>
<sequence length="211" mass="20911">MYAKTALVAAALAGSAAAVIDIRPERVRREVLPVQTAEISGDACLNALATVYANAPTPPAKILSYEATASMPTEDLCSISIPSAISADYASYTSAILSWVDAHSASIKSAVSVCSTLTDLALDVPVCTATTSSSPKTTAEGGDDDKPKPTEKAQSASSSAAAAATGPAAAGNGTNARPSPSQVVPNAGPRETGMVAAAVAAAGFIAVAAFL</sequence>
<keyword evidence="4" id="KW-1185">Reference proteome</keyword>
<evidence type="ECO:0000313" key="4">
    <source>
        <dbReference type="Proteomes" id="UP000310108"/>
    </source>
</evidence>
<feature type="signal peptide" evidence="2">
    <location>
        <begin position="1"/>
        <end position="18"/>
    </location>
</feature>
<name>A0A4U6X8X5_9PEZI</name>
<protein>
    <recommendedName>
        <fullName evidence="5">Infection structure specific protein</fullName>
    </recommendedName>
</protein>
<dbReference type="OrthoDB" id="3561078at2759"/>